<feature type="compositionally biased region" description="Low complexity" evidence="2">
    <location>
        <begin position="458"/>
        <end position="469"/>
    </location>
</feature>
<dbReference type="SUPFAM" id="SSF51905">
    <property type="entry name" value="FAD/NAD(P)-binding domain"/>
    <property type="match status" value="1"/>
</dbReference>
<dbReference type="InterPro" id="IPR036188">
    <property type="entry name" value="FAD/NAD-bd_sf"/>
</dbReference>
<dbReference type="PANTHER" id="PTHR42949">
    <property type="entry name" value="ANAEROBIC GLYCEROL-3-PHOSPHATE DEHYDROGENASE SUBUNIT B"/>
    <property type="match status" value="1"/>
</dbReference>
<dbReference type="Pfam" id="PF07992">
    <property type="entry name" value="Pyr_redox_2"/>
    <property type="match status" value="1"/>
</dbReference>
<proteinExistence type="predicted"/>
<dbReference type="InterPro" id="IPR007419">
    <property type="entry name" value="BFD-like_2Fe2S-bd_dom"/>
</dbReference>
<dbReference type="CDD" id="cd19946">
    <property type="entry name" value="GlpA-like_Fer2_BFD-like"/>
    <property type="match status" value="1"/>
</dbReference>
<dbReference type="PIRSF" id="PIRSF037495">
    <property type="entry name" value="Opine_OX_OoxA/HcnB"/>
    <property type="match status" value="1"/>
</dbReference>
<dbReference type="Proteomes" id="UP000460221">
    <property type="component" value="Unassembled WGS sequence"/>
</dbReference>
<evidence type="ECO:0000259" key="4">
    <source>
        <dbReference type="Pfam" id="PF07992"/>
    </source>
</evidence>
<dbReference type="GO" id="GO:0016491">
    <property type="term" value="F:oxidoreductase activity"/>
    <property type="evidence" value="ECO:0007669"/>
    <property type="project" value="UniProtKB-KW"/>
</dbReference>
<dbReference type="PRINTS" id="PR00368">
    <property type="entry name" value="FADPNR"/>
</dbReference>
<evidence type="ECO:0000313" key="6">
    <source>
        <dbReference type="Proteomes" id="UP000460221"/>
    </source>
</evidence>
<accession>A0A7K1FWH1</accession>
<dbReference type="PANTHER" id="PTHR42949:SF3">
    <property type="entry name" value="ANAEROBIC GLYCEROL-3-PHOSPHATE DEHYDROGENASE SUBUNIT B"/>
    <property type="match status" value="1"/>
</dbReference>
<keyword evidence="6" id="KW-1185">Reference proteome</keyword>
<dbReference type="EMBL" id="WLYK01000016">
    <property type="protein sequence ID" value="MTD17164.1"/>
    <property type="molecule type" value="Genomic_DNA"/>
</dbReference>
<dbReference type="Gene3D" id="3.50.50.60">
    <property type="entry name" value="FAD/NAD(P)-binding domain"/>
    <property type="match status" value="2"/>
</dbReference>
<gene>
    <name evidence="5" type="ORF">GIS00_24835</name>
</gene>
<dbReference type="Gene3D" id="1.10.10.1100">
    <property type="entry name" value="BFD-like [2Fe-2S]-binding domain"/>
    <property type="match status" value="1"/>
</dbReference>
<dbReference type="RefSeq" id="WP_154771165.1">
    <property type="nucleotide sequence ID" value="NZ_WLYK01000016.1"/>
</dbReference>
<protein>
    <submittedName>
        <fullName evidence="5">FAD-dependent oxidoreductase</fullName>
    </submittedName>
</protein>
<dbReference type="Pfam" id="PF04324">
    <property type="entry name" value="Fer2_BFD"/>
    <property type="match status" value="1"/>
</dbReference>
<name>A0A7K1FWH1_9ACTN</name>
<dbReference type="AlphaFoldDB" id="A0A7K1FWH1"/>
<evidence type="ECO:0000256" key="2">
    <source>
        <dbReference type="SAM" id="MobiDB-lite"/>
    </source>
</evidence>
<feature type="domain" description="FAD/NAD(P)-binding" evidence="4">
    <location>
        <begin position="10"/>
        <end position="328"/>
    </location>
</feature>
<evidence type="ECO:0000256" key="1">
    <source>
        <dbReference type="ARBA" id="ARBA00023002"/>
    </source>
</evidence>
<evidence type="ECO:0000313" key="5">
    <source>
        <dbReference type="EMBL" id="MTD17164.1"/>
    </source>
</evidence>
<comment type="caution">
    <text evidence="5">The sequence shown here is derived from an EMBL/GenBank/DDBJ whole genome shotgun (WGS) entry which is preliminary data.</text>
</comment>
<feature type="region of interest" description="Disordered" evidence="2">
    <location>
        <begin position="444"/>
        <end position="494"/>
    </location>
</feature>
<reference evidence="5 6" key="1">
    <citation type="submission" date="2019-11" db="EMBL/GenBank/DDBJ databases">
        <authorList>
            <person name="Jiang L.-Q."/>
        </authorList>
    </citation>
    <scope>NUCLEOTIDE SEQUENCE [LARGE SCALE GENOMIC DNA]</scope>
    <source>
        <strain evidence="5 6">YIM 132087</strain>
    </source>
</reference>
<dbReference type="InterPro" id="IPR017224">
    <property type="entry name" value="Opine_Oxase_asu/HCN_bsu"/>
</dbReference>
<sequence>MSELHTEDVDVLVIGGGPAGMAAGTTTAAAGLRTLLVEQRTTLGGQVYRQRPAGVPTGGPGQAHRAAGARRDAAYAAAGGLRRTGCTVWDLAADHAMLTGPHGAVRVTFRAAVVAAGAFDLPVPFPGWTLSGVLTAGGAHALMVGQGISPGRRVVLAGTGPLLIAFAADMVRAGVDIAGVFDPAPALTLRHMLAVAAVGSRTAAGRHTLWEGAGHLAVLRRAGVRITPETVLVRAEGDQEVSAVVLATAAPDFSPVLWTERTVEADAVCVGYGFRPSTELLDIAGCPSDGSGADRRPVLDAAGRTPVSGIYAAGDGVVPEGSTVAEASGLLTGAAVLEDLAVAGPDRRSLRRARAARDNARRVRAAMDRGRTPAAGMPDLSTDSTLLCRCESVSRATVTAAIAGGARTPDAVKAVTRAGMGACQGRNCELAICAQLAAVPRPEQAGAGFRRRPPARPVPLSQLVQQDQQQDPDRNVVTGQGSETPVDRGRTRAV</sequence>
<feature type="compositionally biased region" description="Basic and acidic residues" evidence="2">
    <location>
        <begin position="485"/>
        <end position="494"/>
    </location>
</feature>
<dbReference type="InterPro" id="IPR023753">
    <property type="entry name" value="FAD/NAD-binding_dom"/>
</dbReference>
<keyword evidence="1" id="KW-0560">Oxidoreductase</keyword>
<dbReference type="PRINTS" id="PR00411">
    <property type="entry name" value="PNDRDTASEI"/>
</dbReference>
<organism evidence="5 6">
    <name type="scientific">Nakamurella alba</name>
    <dbReference type="NCBI Taxonomy" id="2665158"/>
    <lineage>
        <taxon>Bacteria</taxon>
        <taxon>Bacillati</taxon>
        <taxon>Actinomycetota</taxon>
        <taxon>Actinomycetes</taxon>
        <taxon>Nakamurellales</taxon>
        <taxon>Nakamurellaceae</taxon>
        <taxon>Nakamurella</taxon>
    </lineage>
</organism>
<feature type="domain" description="BFD-like [2Fe-2S]-binding" evidence="3">
    <location>
        <begin position="387"/>
        <end position="432"/>
    </location>
</feature>
<dbReference type="InterPro" id="IPR041854">
    <property type="entry name" value="BFD-like_2Fe2S-bd_dom_sf"/>
</dbReference>
<evidence type="ECO:0000259" key="3">
    <source>
        <dbReference type="Pfam" id="PF04324"/>
    </source>
</evidence>
<dbReference type="InterPro" id="IPR051691">
    <property type="entry name" value="Metab_Enz_Cyan_OpOx_G3PDH"/>
</dbReference>